<feature type="compositionally biased region" description="Basic and acidic residues" evidence="2">
    <location>
        <begin position="8"/>
        <end position="21"/>
    </location>
</feature>
<gene>
    <name evidence="4" type="ORF">M0812_29399</name>
</gene>
<dbReference type="Gene3D" id="3.30.70.330">
    <property type="match status" value="4"/>
</dbReference>
<protein>
    <submittedName>
        <fullName evidence="4">Heterogeneous nuclear ribonucleoprotein l2</fullName>
    </submittedName>
</protein>
<feature type="compositionally biased region" description="Basic residues" evidence="2">
    <location>
        <begin position="538"/>
        <end position="548"/>
    </location>
</feature>
<dbReference type="InterPro" id="IPR012677">
    <property type="entry name" value="Nucleotide-bd_a/b_plait_sf"/>
</dbReference>
<organism evidence="4 5">
    <name type="scientific">Anaeramoeba flamelloides</name>
    <dbReference type="NCBI Taxonomy" id="1746091"/>
    <lineage>
        <taxon>Eukaryota</taxon>
        <taxon>Metamonada</taxon>
        <taxon>Anaeramoebidae</taxon>
        <taxon>Anaeramoeba</taxon>
    </lineage>
</organism>
<feature type="compositionally biased region" description="Basic and acidic residues" evidence="2">
    <location>
        <begin position="562"/>
        <end position="575"/>
    </location>
</feature>
<dbReference type="PANTHER" id="PTHR15592">
    <property type="entry name" value="MATRIN 3/NUCLEAR PROTEIN 220-RELATED"/>
    <property type="match status" value="1"/>
</dbReference>
<feature type="domain" description="RRM" evidence="3">
    <location>
        <begin position="134"/>
        <end position="208"/>
    </location>
</feature>
<dbReference type="SUPFAM" id="SSF54928">
    <property type="entry name" value="RNA-binding domain, RBD"/>
    <property type="match status" value="4"/>
</dbReference>
<dbReference type="CDD" id="cd00590">
    <property type="entry name" value="RRM_SF"/>
    <property type="match status" value="1"/>
</dbReference>
<dbReference type="InterPro" id="IPR000504">
    <property type="entry name" value="RRM_dom"/>
</dbReference>
<dbReference type="SMART" id="SM00360">
    <property type="entry name" value="RRM"/>
    <property type="match status" value="4"/>
</dbReference>
<sequence length="814" mass="95060">MDQSNSPNKEEKSNPFTKKEVFQTDQTHQKILLNNSLSSNIINVNKETSNSSLVVDPQFCSLPSASIPSLSTEERNNVFNHHKEKLSISLATPNTFPSLSGSTHPKTLPTLNSLLSDTSSKATKSETIPPNASKVVNISNLPIWLNEQRLIQLITKFGEIEKINVFDQKSQALVEMKTLESAIQIVQHHKKKPKILFGNKILFKFSKSQNITKNNQQLNQNIITSKVMILKINDLIKQPTLESIRSSISQYYEPEEILILFNQKNQLQALIQFSNLEQAQKVAEKLHLSHGFGYTCRIKIKTCCLQDLHFITSLSSSDNYFSRKRKNIEPNLGLNINSNLKEQNIENNFEQKLKKKKHLVKKKEKQNYNDFGKKSSSGINLEKGRELKRVSDIEKINKTLNPKNENKNENENENNYIKNEGGKHNEKEKEIEIEAEIQRGGYKEEEEEEEEEKLKVKKRERKSNTMILEKQSFNPKEFTRKLSEHDQKINRLQTELEKIKGALSLVKQSIHPKSSEKKSTINSGIDNKNQLQDYNSKNKNRNQKKKSHNQNQKQNRVRSPYKNHEDENNSKYDKYDKYDNYDKYDKYDKDKTSNILFVSNISENLSYCQLLFRLFSCYGRVEKIKILFNRRDAALIQMSSKAYSQIAKINLENEIIFGKKIKIIYSRIDELDLKTKHKKHYSNSETDLQLDMDFRKSRLHRFPYYFGDYKKQILPPSPVLFIANIPEYFTDEYYKEKVKFTETNLVSFIKRYGDMRNYKAFSKNKRKMALVEMMNKEIAINTLILLHNYTIGDRNLSISFSDKKFVFPHSNDND</sequence>
<feature type="domain" description="RRM" evidence="3">
    <location>
        <begin position="594"/>
        <end position="668"/>
    </location>
</feature>
<dbReference type="AlphaFoldDB" id="A0AAV7Y952"/>
<keyword evidence="1" id="KW-0694">RNA-binding</keyword>
<feature type="domain" description="RRM" evidence="3">
    <location>
        <begin position="718"/>
        <end position="803"/>
    </location>
</feature>
<dbReference type="Pfam" id="PF13893">
    <property type="entry name" value="RRM_5"/>
    <property type="match status" value="3"/>
</dbReference>
<keyword evidence="4" id="KW-0687">Ribonucleoprotein</keyword>
<evidence type="ECO:0000256" key="1">
    <source>
        <dbReference type="PROSITE-ProRule" id="PRU00176"/>
    </source>
</evidence>
<dbReference type="PROSITE" id="PS50102">
    <property type="entry name" value="RRM"/>
    <property type="match status" value="3"/>
</dbReference>
<dbReference type="EMBL" id="JANTQA010000072">
    <property type="protein sequence ID" value="KAJ3424675.1"/>
    <property type="molecule type" value="Genomic_DNA"/>
</dbReference>
<feature type="region of interest" description="Disordered" evidence="2">
    <location>
        <begin position="508"/>
        <end position="575"/>
    </location>
</feature>
<evidence type="ECO:0000313" key="4">
    <source>
        <dbReference type="EMBL" id="KAJ3424675.1"/>
    </source>
</evidence>
<dbReference type="GO" id="GO:1990904">
    <property type="term" value="C:ribonucleoprotein complex"/>
    <property type="evidence" value="ECO:0007669"/>
    <property type="project" value="UniProtKB-KW"/>
</dbReference>
<feature type="region of interest" description="Disordered" evidence="2">
    <location>
        <begin position="1"/>
        <end position="21"/>
    </location>
</feature>
<feature type="compositionally biased region" description="Polar residues" evidence="2">
    <location>
        <begin position="520"/>
        <end position="534"/>
    </location>
</feature>
<dbReference type="Proteomes" id="UP001146793">
    <property type="component" value="Unassembled WGS sequence"/>
</dbReference>
<comment type="caution">
    <text evidence="4">The sequence shown here is derived from an EMBL/GenBank/DDBJ whole genome shotgun (WGS) entry which is preliminary data.</text>
</comment>
<feature type="region of interest" description="Disordered" evidence="2">
    <location>
        <begin position="400"/>
        <end position="427"/>
    </location>
</feature>
<evidence type="ECO:0000259" key="3">
    <source>
        <dbReference type="PROSITE" id="PS50102"/>
    </source>
</evidence>
<accession>A0AAV7Y952</accession>
<evidence type="ECO:0000313" key="5">
    <source>
        <dbReference type="Proteomes" id="UP001146793"/>
    </source>
</evidence>
<reference evidence="4" key="1">
    <citation type="submission" date="2022-08" db="EMBL/GenBank/DDBJ databases">
        <title>Novel sulphate-reducing endosymbionts in the free-living metamonad Anaeramoeba.</title>
        <authorList>
            <person name="Jerlstrom-Hultqvist J."/>
            <person name="Cepicka I."/>
            <person name="Gallot-Lavallee L."/>
            <person name="Salas-Leiva D."/>
            <person name="Curtis B.A."/>
            <person name="Zahonova K."/>
            <person name="Pipaliya S."/>
            <person name="Dacks J."/>
            <person name="Roger A.J."/>
        </authorList>
    </citation>
    <scope>NUCLEOTIDE SEQUENCE</scope>
    <source>
        <strain evidence="4">Busselton2</strain>
    </source>
</reference>
<name>A0AAV7Y952_9EUKA</name>
<dbReference type="InterPro" id="IPR035979">
    <property type="entry name" value="RBD_domain_sf"/>
</dbReference>
<dbReference type="GO" id="GO:0003723">
    <property type="term" value="F:RNA binding"/>
    <property type="evidence" value="ECO:0007669"/>
    <property type="project" value="UniProtKB-UniRule"/>
</dbReference>
<proteinExistence type="predicted"/>
<evidence type="ECO:0000256" key="2">
    <source>
        <dbReference type="SAM" id="MobiDB-lite"/>
    </source>
</evidence>